<dbReference type="GO" id="GO:0008721">
    <property type="term" value="F:D-serine ammonia-lyase activity"/>
    <property type="evidence" value="ECO:0007669"/>
    <property type="project" value="UniProtKB-EC"/>
</dbReference>
<evidence type="ECO:0000256" key="8">
    <source>
        <dbReference type="ARBA" id="ARBA00022898"/>
    </source>
</evidence>
<comment type="cofactor">
    <cofactor evidence="3">
        <name>Mn(2+)</name>
        <dbReference type="ChEBI" id="CHEBI:29035"/>
    </cofactor>
</comment>
<evidence type="ECO:0000256" key="10">
    <source>
        <dbReference type="ARBA" id="ARBA00031418"/>
    </source>
</evidence>
<dbReference type="GO" id="GO:0003941">
    <property type="term" value="F:L-serine ammonia-lyase activity"/>
    <property type="evidence" value="ECO:0007669"/>
    <property type="project" value="UniProtKB-EC"/>
</dbReference>
<dbReference type="PANTHER" id="PTHR43050">
    <property type="entry name" value="SERINE / THREONINE RACEMASE FAMILY MEMBER"/>
    <property type="match status" value="1"/>
</dbReference>
<feature type="domain" description="Tryptophan synthase beta chain-like PALP" evidence="21">
    <location>
        <begin position="18"/>
        <end position="253"/>
    </location>
</feature>
<comment type="cofactor">
    <cofactor evidence="1">
        <name>Ca(2+)</name>
        <dbReference type="ChEBI" id="CHEBI:29108"/>
    </cofactor>
</comment>
<dbReference type="InterPro" id="IPR036052">
    <property type="entry name" value="TrpB-like_PALP_sf"/>
</dbReference>
<comment type="catalytic activity">
    <reaction evidence="12">
        <text>D-serine = pyruvate + NH4(+)</text>
        <dbReference type="Rhea" id="RHEA:13977"/>
        <dbReference type="ChEBI" id="CHEBI:15361"/>
        <dbReference type="ChEBI" id="CHEBI:28938"/>
        <dbReference type="ChEBI" id="CHEBI:35247"/>
        <dbReference type="EC" id="4.3.1.18"/>
    </reaction>
</comment>
<dbReference type="GO" id="GO:0030378">
    <property type="term" value="F:serine racemase activity"/>
    <property type="evidence" value="ECO:0007669"/>
    <property type="project" value="UniProtKB-EC"/>
</dbReference>
<dbReference type="GO" id="GO:0018114">
    <property type="term" value="F:threonine racemase activity"/>
    <property type="evidence" value="ECO:0007669"/>
    <property type="project" value="TreeGrafter"/>
</dbReference>
<dbReference type="Pfam" id="PF00291">
    <property type="entry name" value="PALP"/>
    <property type="match status" value="1"/>
</dbReference>
<evidence type="ECO:0000256" key="13">
    <source>
        <dbReference type="ARBA" id="ARBA00051769"/>
    </source>
</evidence>
<keyword evidence="7" id="KW-0460">Magnesium</keyword>
<dbReference type="InterPro" id="IPR001926">
    <property type="entry name" value="TrpB-like_PALP"/>
</dbReference>
<comment type="cofactor">
    <cofactor evidence="4">
        <name>Mg(2+)</name>
        <dbReference type="ChEBI" id="CHEBI:18420"/>
    </cofactor>
</comment>
<evidence type="ECO:0000256" key="11">
    <source>
        <dbReference type="ARBA" id="ARBA00049406"/>
    </source>
</evidence>
<evidence type="ECO:0000256" key="3">
    <source>
        <dbReference type="ARBA" id="ARBA00001936"/>
    </source>
</evidence>
<dbReference type="GO" id="GO:0006563">
    <property type="term" value="P:L-serine metabolic process"/>
    <property type="evidence" value="ECO:0007669"/>
    <property type="project" value="UniProtKB-ARBA"/>
</dbReference>
<evidence type="ECO:0000256" key="12">
    <source>
        <dbReference type="ARBA" id="ARBA00050422"/>
    </source>
</evidence>
<reference evidence="22 23" key="1">
    <citation type="submission" date="2019-07" db="EMBL/GenBank/DDBJ databases">
        <title>Draft genome assembly of a fouling barnacle, Amphibalanus amphitrite (Darwin, 1854): The first reference genome for Thecostraca.</title>
        <authorList>
            <person name="Kim W."/>
        </authorList>
    </citation>
    <scope>NUCLEOTIDE SEQUENCE [LARGE SCALE GENOMIC DNA]</scope>
    <source>
        <strain evidence="22">SNU_AA5</strain>
        <tissue evidence="22">Soma without cirri and trophi</tissue>
    </source>
</reference>
<dbReference type="Gene3D" id="3.40.50.1100">
    <property type="match status" value="2"/>
</dbReference>
<keyword evidence="23" id="KW-1185">Reference proteome</keyword>
<dbReference type="GO" id="GO:0005524">
    <property type="term" value="F:ATP binding"/>
    <property type="evidence" value="ECO:0007669"/>
    <property type="project" value="TreeGrafter"/>
</dbReference>
<gene>
    <name evidence="22" type="primary">srr_1</name>
    <name evidence="22" type="ORF">FJT64_027839</name>
</gene>
<accession>A0A6A4WBU8</accession>
<evidence type="ECO:0000256" key="20">
    <source>
        <dbReference type="ARBA" id="ARBA00081761"/>
    </source>
</evidence>
<dbReference type="EC" id="4.3.1.17" evidence="6"/>
<proteinExistence type="inferred from homology"/>
<evidence type="ECO:0000256" key="16">
    <source>
        <dbReference type="ARBA" id="ARBA00066592"/>
    </source>
</evidence>
<dbReference type="EMBL" id="VIIS01001368">
    <property type="protein sequence ID" value="KAF0299391.1"/>
    <property type="molecule type" value="Genomic_DNA"/>
</dbReference>
<dbReference type="PROSITE" id="PS00165">
    <property type="entry name" value="DEHYDRATASE_SER_THR"/>
    <property type="match status" value="1"/>
</dbReference>
<comment type="catalytic activity">
    <reaction evidence="11">
        <text>L-serine = pyruvate + NH4(+)</text>
        <dbReference type="Rhea" id="RHEA:19169"/>
        <dbReference type="ChEBI" id="CHEBI:15361"/>
        <dbReference type="ChEBI" id="CHEBI:28938"/>
        <dbReference type="ChEBI" id="CHEBI:33384"/>
        <dbReference type="EC" id="4.3.1.17"/>
    </reaction>
</comment>
<dbReference type="EC" id="4.3.1.18" evidence="15"/>
<dbReference type="SUPFAM" id="SSF53686">
    <property type="entry name" value="Tryptophan synthase beta subunit-like PLP-dependent enzymes"/>
    <property type="match status" value="1"/>
</dbReference>
<organism evidence="22 23">
    <name type="scientific">Amphibalanus amphitrite</name>
    <name type="common">Striped barnacle</name>
    <name type="synonym">Balanus amphitrite</name>
    <dbReference type="NCBI Taxonomy" id="1232801"/>
    <lineage>
        <taxon>Eukaryota</taxon>
        <taxon>Metazoa</taxon>
        <taxon>Ecdysozoa</taxon>
        <taxon>Arthropoda</taxon>
        <taxon>Crustacea</taxon>
        <taxon>Multicrustacea</taxon>
        <taxon>Cirripedia</taxon>
        <taxon>Thoracica</taxon>
        <taxon>Thoracicalcarea</taxon>
        <taxon>Balanomorpha</taxon>
        <taxon>Balanoidea</taxon>
        <taxon>Balanidae</taxon>
        <taxon>Amphibalaninae</taxon>
        <taxon>Amphibalanus</taxon>
    </lineage>
</organism>
<comment type="cofactor">
    <cofactor evidence="2">
        <name>pyridoxal 5'-phosphate</name>
        <dbReference type="ChEBI" id="CHEBI:597326"/>
    </cofactor>
</comment>
<evidence type="ECO:0000256" key="6">
    <source>
        <dbReference type="ARBA" id="ARBA00012093"/>
    </source>
</evidence>
<evidence type="ECO:0000256" key="2">
    <source>
        <dbReference type="ARBA" id="ARBA00001933"/>
    </source>
</evidence>
<dbReference type="PANTHER" id="PTHR43050:SF1">
    <property type="entry name" value="SERINE RACEMASE"/>
    <property type="match status" value="1"/>
</dbReference>
<sequence length="314" mass="32971">MGGVCLNDVQKAYQRIKSHVHLTPVVTSQFFNKLTGKELFFKGEQLQKTGSFKARGACNCVLVNKEKNPTVPGIATHSSGNHGQATAYAAGVAGLPCTVVVPRGTSEVKADAIRSYGARLVYCEPTPQARKDTCAAVAAETGYAIVHPYDDYNTIAGQGTIALELLQQVPDLDAVLVAVSGGGMISGIATVVKELRPECKVIAVEPAGKELGPCLRAGRRLWADPPRFLSTLADGCTTQQCGQLTFPILCRLVEPEHVIEPSAGMVVAAALSDQLPADLRRVGVVLCGGNVDLGRLPWPAASAPQTLVQDGGSS</sequence>
<evidence type="ECO:0000313" key="22">
    <source>
        <dbReference type="EMBL" id="KAF0299391.1"/>
    </source>
</evidence>
<dbReference type="EC" id="5.1.1.18" evidence="16"/>
<keyword evidence="9" id="KW-0456">Lyase</keyword>
<dbReference type="GO" id="GO:0000287">
    <property type="term" value="F:magnesium ion binding"/>
    <property type="evidence" value="ECO:0007669"/>
    <property type="project" value="TreeGrafter"/>
</dbReference>
<dbReference type="CDD" id="cd01562">
    <property type="entry name" value="Thr-dehyd"/>
    <property type="match status" value="1"/>
</dbReference>
<name>A0A6A4WBU8_AMPAM</name>
<dbReference type="OrthoDB" id="4418812at2759"/>
<comment type="similarity">
    <text evidence="5">Belongs to the serine/threonine dehydratase family.</text>
</comment>
<evidence type="ECO:0000256" key="4">
    <source>
        <dbReference type="ARBA" id="ARBA00001946"/>
    </source>
</evidence>
<evidence type="ECO:0000256" key="1">
    <source>
        <dbReference type="ARBA" id="ARBA00001913"/>
    </source>
</evidence>
<dbReference type="GO" id="GO:0030170">
    <property type="term" value="F:pyridoxal phosphate binding"/>
    <property type="evidence" value="ECO:0007669"/>
    <property type="project" value="InterPro"/>
</dbReference>
<evidence type="ECO:0000313" key="23">
    <source>
        <dbReference type="Proteomes" id="UP000440578"/>
    </source>
</evidence>
<dbReference type="Proteomes" id="UP000440578">
    <property type="component" value="Unassembled WGS sequence"/>
</dbReference>
<dbReference type="InterPro" id="IPR000634">
    <property type="entry name" value="Ser/Thr_deHydtase_PyrdxlP-BS"/>
</dbReference>
<dbReference type="GO" id="GO:0070179">
    <property type="term" value="P:D-serine biosynthetic process"/>
    <property type="evidence" value="ECO:0007669"/>
    <property type="project" value="TreeGrafter"/>
</dbReference>
<evidence type="ECO:0000256" key="9">
    <source>
        <dbReference type="ARBA" id="ARBA00023239"/>
    </source>
</evidence>
<evidence type="ECO:0000256" key="7">
    <source>
        <dbReference type="ARBA" id="ARBA00022842"/>
    </source>
</evidence>
<comment type="catalytic activity">
    <reaction evidence="13">
        <text>L-serine = D-serine</text>
        <dbReference type="Rhea" id="RHEA:10980"/>
        <dbReference type="ChEBI" id="CHEBI:33384"/>
        <dbReference type="ChEBI" id="CHEBI:35247"/>
        <dbReference type="EC" id="5.1.1.18"/>
    </reaction>
</comment>
<evidence type="ECO:0000256" key="14">
    <source>
        <dbReference type="ARBA" id="ARBA00056426"/>
    </source>
</evidence>
<evidence type="ECO:0000259" key="21">
    <source>
        <dbReference type="Pfam" id="PF00291"/>
    </source>
</evidence>
<dbReference type="AlphaFoldDB" id="A0A6A4WBU8"/>
<evidence type="ECO:0000256" key="15">
    <source>
        <dbReference type="ARBA" id="ARBA00066349"/>
    </source>
</evidence>
<evidence type="ECO:0000256" key="19">
    <source>
        <dbReference type="ARBA" id="ARBA00081060"/>
    </source>
</evidence>
<comment type="caution">
    <text evidence="22">The sequence shown here is derived from an EMBL/GenBank/DDBJ whole genome shotgun (WGS) entry which is preliminary data.</text>
</comment>
<evidence type="ECO:0000256" key="18">
    <source>
        <dbReference type="ARBA" id="ARBA00076108"/>
    </source>
</evidence>
<keyword evidence="8" id="KW-0663">Pyridoxal phosphate</keyword>
<protein>
    <recommendedName>
        <fullName evidence="17">Serine racemase</fullName>
        <ecNumber evidence="6">4.3.1.17</ecNumber>
        <ecNumber evidence="15">4.3.1.18</ecNumber>
        <ecNumber evidence="16">5.1.1.18</ecNumber>
    </recommendedName>
    <alternativeName>
        <fullName evidence="18">D-serine ammonia-lyase</fullName>
    </alternativeName>
    <alternativeName>
        <fullName evidence="20">D-serine dehydratase</fullName>
    </alternativeName>
    <alternativeName>
        <fullName evidence="19">L-serine ammonia-lyase</fullName>
    </alternativeName>
    <alternativeName>
        <fullName evidence="10">L-serine dehydratase</fullName>
    </alternativeName>
</protein>
<comment type="function">
    <text evidence="14">Catalyzes the synthesis of D-serine from L-serine. D-serine is a key coagonist with glutamate at NMDA receptors. Has dehydratase activity towards both L-serine and D-serine.</text>
</comment>
<evidence type="ECO:0000256" key="5">
    <source>
        <dbReference type="ARBA" id="ARBA00010869"/>
    </source>
</evidence>
<evidence type="ECO:0000256" key="17">
    <source>
        <dbReference type="ARBA" id="ARBA00070760"/>
    </source>
</evidence>
<dbReference type="FunFam" id="3.40.50.1100:FF:000041">
    <property type="entry name" value="Threonine ammonia-lyase, variant"/>
    <property type="match status" value="1"/>
</dbReference>